<dbReference type="Ensembl" id="ENSRBIT00000045794.1">
    <property type="protein sequence ID" value="ENSRBIP00000021908.1"/>
    <property type="gene ID" value="ENSRBIG00000034901.1"/>
</dbReference>
<accession>A0A2K6LEI0</accession>
<reference evidence="2 3" key="1">
    <citation type="submission" date="2016-06" db="EMBL/GenBank/DDBJ databases">
        <title>Genome of Rhinopithecus bieti.</title>
        <authorList>
            <person name="Wu"/>
            <person name="C.-I. and Zhang"/>
            <person name="Y."/>
        </authorList>
    </citation>
    <scope>NUCLEOTIDE SEQUENCE</scope>
</reference>
<keyword evidence="3" id="KW-1185">Reference proteome</keyword>
<protein>
    <submittedName>
        <fullName evidence="2">Uncharacterized protein</fullName>
    </submittedName>
</protein>
<proteinExistence type="predicted"/>
<sequence length="91" mass="10213">MKQQQQQQQQKAGKQQLSEPEDVEMEAGDTDDPSRITQNPVINGNAALSDGHSNAEEDKEDETSERSKETFRFTVERFSKLSDPAARKSCV</sequence>
<evidence type="ECO:0000256" key="1">
    <source>
        <dbReference type="SAM" id="MobiDB-lite"/>
    </source>
</evidence>
<dbReference type="AlphaFoldDB" id="A0A2K6LEI0"/>
<dbReference type="OMA" id="CGIKASG"/>
<name>A0A2K6LEI0_RHIBE</name>
<feature type="compositionally biased region" description="Low complexity" evidence="1">
    <location>
        <begin position="1"/>
        <end position="16"/>
    </location>
</feature>
<organism evidence="2 3">
    <name type="scientific">Rhinopithecus bieti</name>
    <name type="common">Black snub-nosed monkey</name>
    <name type="synonym">Pygathrix bieti</name>
    <dbReference type="NCBI Taxonomy" id="61621"/>
    <lineage>
        <taxon>Eukaryota</taxon>
        <taxon>Metazoa</taxon>
        <taxon>Chordata</taxon>
        <taxon>Craniata</taxon>
        <taxon>Vertebrata</taxon>
        <taxon>Euteleostomi</taxon>
        <taxon>Mammalia</taxon>
        <taxon>Eutheria</taxon>
        <taxon>Euarchontoglires</taxon>
        <taxon>Primates</taxon>
        <taxon>Haplorrhini</taxon>
        <taxon>Catarrhini</taxon>
        <taxon>Cercopithecidae</taxon>
        <taxon>Colobinae</taxon>
        <taxon>Rhinopithecus</taxon>
    </lineage>
</organism>
<dbReference type="Proteomes" id="UP000233180">
    <property type="component" value="Unassembled WGS sequence"/>
</dbReference>
<evidence type="ECO:0000313" key="2">
    <source>
        <dbReference type="Ensembl" id="ENSRBIP00000021908.1"/>
    </source>
</evidence>
<reference evidence="2" key="3">
    <citation type="submission" date="2025-09" db="UniProtKB">
        <authorList>
            <consortium name="Ensembl"/>
        </authorList>
    </citation>
    <scope>IDENTIFICATION</scope>
</reference>
<feature type="region of interest" description="Disordered" evidence="1">
    <location>
        <begin position="1"/>
        <end position="70"/>
    </location>
</feature>
<feature type="compositionally biased region" description="Acidic residues" evidence="1">
    <location>
        <begin position="19"/>
        <end position="31"/>
    </location>
</feature>
<dbReference type="STRING" id="61621.ENSRBIP00000021908"/>
<evidence type="ECO:0000313" key="3">
    <source>
        <dbReference type="Proteomes" id="UP000233180"/>
    </source>
</evidence>
<reference evidence="2" key="2">
    <citation type="submission" date="2025-08" db="UniProtKB">
        <authorList>
            <consortium name="Ensembl"/>
        </authorList>
    </citation>
    <scope>IDENTIFICATION</scope>
</reference>
<dbReference type="GeneTree" id="ENSGT00910000148108"/>